<dbReference type="InterPro" id="IPR001584">
    <property type="entry name" value="Integrase_cat-core"/>
</dbReference>
<dbReference type="AlphaFoldDB" id="A0A6G5AC92"/>
<dbReference type="EMBL" id="GIKN01005590">
    <property type="protein sequence ID" value="NIE47863.1"/>
    <property type="molecule type" value="Transcribed_RNA"/>
</dbReference>
<dbReference type="VEuPathDB" id="VectorBase:LOC119179075"/>
<dbReference type="OrthoDB" id="413361at2759"/>
<dbReference type="InterPro" id="IPR050951">
    <property type="entry name" value="Retrovirus_Pol_polyprotein"/>
</dbReference>
<organism evidence="2">
    <name type="scientific">Rhipicephalus microplus</name>
    <name type="common">Cattle tick</name>
    <name type="synonym">Boophilus microplus</name>
    <dbReference type="NCBI Taxonomy" id="6941"/>
    <lineage>
        <taxon>Eukaryota</taxon>
        <taxon>Metazoa</taxon>
        <taxon>Ecdysozoa</taxon>
        <taxon>Arthropoda</taxon>
        <taxon>Chelicerata</taxon>
        <taxon>Arachnida</taxon>
        <taxon>Acari</taxon>
        <taxon>Parasitiformes</taxon>
        <taxon>Ixodida</taxon>
        <taxon>Ixodoidea</taxon>
        <taxon>Ixodidae</taxon>
        <taxon>Rhipicephalinae</taxon>
        <taxon>Rhipicephalus</taxon>
        <taxon>Boophilus</taxon>
    </lineage>
</organism>
<feature type="domain" description="Integrase catalytic" evidence="1">
    <location>
        <begin position="1"/>
        <end position="102"/>
    </location>
</feature>
<sequence>MDIIGPLHNVPRNARFIVSLIDYHSSLPKLCFTHTVTSEVIIEFVSSIFSQEGFPDAIVTDHGPQFQSQHFEAFLSQRRIQHLGHQFSIPNQMGKSSALLAF</sequence>
<protein>
    <recommendedName>
        <fullName evidence="1">Integrase catalytic domain-containing protein</fullName>
    </recommendedName>
</protein>
<dbReference type="GO" id="GO:0015074">
    <property type="term" value="P:DNA integration"/>
    <property type="evidence" value="ECO:0007669"/>
    <property type="project" value="InterPro"/>
</dbReference>
<accession>A0A6G5AC92</accession>
<name>A0A6G5AC92_RHIMP</name>
<dbReference type="GO" id="GO:0003676">
    <property type="term" value="F:nucleic acid binding"/>
    <property type="evidence" value="ECO:0007669"/>
    <property type="project" value="InterPro"/>
</dbReference>
<evidence type="ECO:0000313" key="2">
    <source>
        <dbReference type="EMBL" id="NIE47863.1"/>
    </source>
</evidence>
<dbReference type="SUPFAM" id="SSF53098">
    <property type="entry name" value="Ribonuclease H-like"/>
    <property type="match status" value="1"/>
</dbReference>
<dbReference type="PANTHER" id="PTHR37984">
    <property type="entry name" value="PROTEIN CBG26694"/>
    <property type="match status" value="1"/>
</dbReference>
<proteinExistence type="predicted"/>
<reference evidence="2" key="1">
    <citation type="submission" date="2020-03" db="EMBL/GenBank/DDBJ databases">
        <title>A transcriptome and proteome of the tick Rhipicephalus microplus shaped by the genetic composition of its hosts and developmental stage.</title>
        <authorList>
            <person name="Garcia G.R."/>
            <person name="Ribeiro J.M.C."/>
            <person name="Maruyama S.R."/>
            <person name="Gardinasse L.G."/>
            <person name="Nelson K."/>
            <person name="Ferreira B.R."/>
            <person name="Andrade T.G."/>
            <person name="Santos I.K.F.M."/>
        </authorList>
    </citation>
    <scope>NUCLEOTIDE SEQUENCE</scope>
    <source>
        <strain evidence="2">NSGR</strain>
        <tissue evidence="2">Salivary glands</tissue>
    </source>
</reference>
<evidence type="ECO:0000259" key="1">
    <source>
        <dbReference type="PROSITE" id="PS50994"/>
    </source>
</evidence>
<dbReference type="InterPro" id="IPR036397">
    <property type="entry name" value="RNaseH_sf"/>
</dbReference>
<dbReference type="PROSITE" id="PS50994">
    <property type="entry name" value="INTEGRASE"/>
    <property type="match status" value="1"/>
</dbReference>
<dbReference type="PANTHER" id="PTHR37984:SF15">
    <property type="entry name" value="INTEGRASE CATALYTIC DOMAIN-CONTAINING PROTEIN"/>
    <property type="match status" value="1"/>
</dbReference>
<dbReference type="Gene3D" id="3.30.420.10">
    <property type="entry name" value="Ribonuclease H-like superfamily/Ribonuclease H"/>
    <property type="match status" value="1"/>
</dbReference>
<dbReference type="InterPro" id="IPR012337">
    <property type="entry name" value="RNaseH-like_sf"/>
</dbReference>